<keyword evidence="4" id="KW-1185">Reference proteome</keyword>
<evidence type="ECO:0000256" key="1">
    <source>
        <dbReference type="SAM" id="MobiDB-lite"/>
    </source>
</evidence>
<feature type="compositionally biased region" description="Polar residues" evidence="1">
    <location>
        <begin position="183"/>
        <end position="195"/>
    </location>
</feature>
<protein>
    <recommendedName>
        <fullName evidence="2">DUF6532 domain-containing protein</fullName>
    </recommendedName>
</protein>
<name>A0A060SDY1_PYCCI</name>
<feature type="compositionally biased region" description="Low complexity" evidence="1">
    <location>
        <begin position="162"/>
        <end position="182"/>
    </location>
</feature>
<feature type="region of interest" description="Disordered" evidence="1">
    <location>
        <begin position="556"/>
        <end position="618"/>
    </location>
</feature>
<organism evidence="3 4">
    <name type="scientific">Pycnoporus cinnabarinus</name>
    <name type="common">Cinnabar-red polypore</name>
    <name type="synonym">Trametes cinnabarina</name>
    <dbReference type="NCBI Taxonomy" id="5643"/>
    <lineage>
        <taxon>Eukaryota</taxon>
        <taxon>Fungi</taxon>
        <taxon>Dikarya</taxon>
        <taxon>Basidiomycota</taxon>
        <taxon>Agaricomycotina</taxon>
        <taxon>Agaricomycetes</taxon>
        <taxon>Polyporales</taxon>
        <taxon>Polyporaceae</taxon>
        <taxon>Trametes</taxon>
    </lineage>
</organism>
<proteinExistence type="predicted"/>
<feature type="compositionally biased region" description="Acidic residues" evidence="1">
    <location>
        <begin position="57"/>
        <end position="66"/>
    </location>
</feature>
<feature type="compositionally biased region" description="Polar residues" evidence="1">
    <location>
        <begin position="71"/>
        <end position="84"/>
    </location>
</feature>
<sequence length="618" mass="68085">MLTELPVEALLEAMRPGHVQAPRRASDGAASESSDTGEKEGSDEEATLEDLQRQQGLDDDDDDFEEPLSRQLASTRNQQQPRLQSHSAASAAPHQNVPMGSDSCSTSGETGVQIDRAMTFSSVVRTQPAGANTSQHQHTTSRLSHLRGPFTHSLPALPSPTPTTSADTCHSLSSSRSLPDLSVNTSTSTGRTVNNLPPLLSLATHPTSSPAAVHAHAHDATTSVGQKRVHVHEESEETAEERKRRKRAEANSSRRRYKDYNMNAELKRVFKLAGDMIKVEWMCRNAYPSEEEEGAVIKEKFAQALRERGHAEDWYELSDQDIKLLEQEDSAMRSRIRTAAAQLVPQVYRFHAAPESDAERAANMSLAREALTDSRFTYAEPDKMEGRFQSALITNVIHKAFFAVPSSIGCIYQDALDPMPSRLIALAATAIHHILSSYQDGECRITPFTNEKWTEYDAFVNTVEQFEQGAMARLWRAHRHRVLSRCLSLAGVVREKLPEPPIKPIPADVLEREKRRLEALYGHSESELEDDMPPSCPNQHDHTHTVTMTAADEHQGVADFSGDGGHGTPILGVEQPGSSRSGEDDLQGPRLAREVDSGAGDQHPHTGTAEHGPDEDRL</sequence>
<feature type="region of interest" description="Disordered" evidence="1">
    <location>
        <begin position="523"/>
        <end position="542"/>
    </location>
</feature>
<accession>A0A060SDY1</accession>
<evidence type="ECO:0000259" key="2">
    <source>
        <dbReference type="Pfam" id="PF20149"/>
    </source>
</evidence>
<dbReference type="EMBL" id="CCBP010000112">
    <property type="protein sequence ID" value="CDO72406.1"/>
    <property type="molecule type" value="Genomic_DNA"/>
</dbReference>
<dbReference type="HOGENOM" id="CLU_442218_0_0_1"/>
<dbReference type="InterPro" id="IPR045341">
    <property type="entry name" value="DUF6532"/>
</dbReference>
<dbReference type="AlphaFoldDB" id="A0A060SDY1"/>
<feature type="compositionally biased region" description="Polar residues" evidence="1">
    <location>
        <begin position="127"/>
        <end position="143"/>
    </location>
</feature>
<feature type="domain" description="DUF6532" evidence="2">
    <location>
        <begin position="277"/>
        <end position="466"/>
    </location>
</feature>
<gene>
    <name evidence="3" type="ORF">BN946_scf184977.g105</name>
</gene>
<feature type="compositionally biased region" description="Low complexity" evidence="1">
    <location>
        <begin position="205"/>
        <end position="224"/>
    </location>
</feature>
<reference evidence="3" key="1">
    <citation type="submission" date="2014-01" db="EMBL/GenBank/DDBJ databases">
        <title>The genome of the white-rot fungus Pycnoporus cinnabarinus: a basidiomycete model with a versatile arsenal for lignocellulosic biomass breakdown.</title>
        <authorList>
            <person name="Levasseur A."/>
            <person name="Lomascolo A."/>
            <person name="Ruiz-Duenas F.J."/>
            <person name="Uzan E."/>
            <person name="Piumi F."/>
            <person name="Kues U."/>
            <person name="Ram A.F.J."/>
            <person name="Murat C."/>
            <person name="Haon M."/>
            <person name="Benoit I."/>
            <person name="Arfi Y."/>
            <person name="Chevret D."/>
            <person name="Drula E."/>
            <person name="Kwon M.J."/>
            <person name="Gouret P."/>
            <person name="Lesage-Meessen L."/>
            <person name="Lombard V."/>
            <person name="Mariette J."/>
            <person name="Noirot C."/>
            <person name="Park J."/>
            <person name="Patyshakuliyeva A."/>
            <person name="Wieneger R.A.B."/>
            <person name="Wosten H.A.B."/>
            <person name="Martin F."/>
            <person name="Coutinho P.M."/>
            <person name="de Vries R."/>
            <person name="Martinez A.T."/>
            <person name="Klopp C."/>
            <person name="Pontarotti P."/>
            <person name="Henrissat B."/>
            <person name="Record E."/>
        </authorList>
    </citation>
    <scope>NUCLEOTIDE SEQUENCE [LARGE SCALE GENOMIC DNA]</scope>
    <source>
        <strain evidence="3">BRFM137</strain>
    </source>
</reference>
<dbReference type="Pfam" id="PF20149">
    <property type="entry name" value="DUF6532"/>
    <property type="match status" value="1"/>
</dbReference>
<dbReference type="OrthoDB" id="3268553at2759"/>
<feature type="compositionally biased region" description="Basic residues" evidence="1">
    <location>
        <begin position="243"/>
        <end position="254"/>
    </location>
</feature>
<evidence type="ECO:0000313" key="4">
    <source>
        <dbReference type="Proteomes" id="UP000029665"/>
    </source>
</evidence>
<feature type="region of interest" description="Disordered" evidence="1">
    <location>
        <begin position="127"/>
        <end position="254"/>
    </location>
</feature>
<comment type="caution">
    <text evidence="3">The sequence shown here is derived from an EMBL/GenBank/DDBJ whole genome shotgun (WGS) entry which is preliminary data.</text>
</comment>
<dbReference type="Proteomes" id="UP000029665">
    <property type="component" value="Unassembled WGS sequence"/>
</dbReference>
<feature type="region of interest" description="Disordered" evidence="1">
    <location>
        <begin position="1"/>
        <end position="109"/>
    </location>
</feature>
<evidence type="ECO:0000313" key="3">
    <source>
        <dbReference type="EMBL" id="CDO72406.1"/>
    </source>
</evidence>